<keyword evidence="2" id="KW-0808">Transferase</keyword>
<gene>
    <name evidence="2" type="ORF">HQN59_11645</name>
</gene>
<dbReference type="PANTHER" id="PTHR42681">
    <property type="entry name" value="MALONYL-COA-ACYL CARRIER PROTEIN TRANSACYLASE, MITOCHONDRIAL"/>
    <property type="match status" value="1"/>
</dbReference>
<dbReference type="Gene3D" id="3.40.366.10">
    <property type="entry name" value="Malonyl-Coenzyme A Acyl Carrier Protein, domain 2"/>
    <property type="match status" value="1"/>
</dbReference>
<dbReference type="AlphaFoldDB" id="A0A7Y6NNF5"/>
<proteinExistence type="predicted"/>
<dbReference type="SUPFAM" id="SSF52151">
    <property type="entry name" value="FabD/lysophospholipase-like"/>
    <property type="match status" value="1"/>
</dbReference>
<dbReference type="EMBL" id="JABWMJ010000005">
    <property type="protein sequence ID" value="NUZ06413.1"/>
    <property type="molecule type" value="Genomic_DNA"/>
</dbReference>
<dbReference type="GO" id="GO:0005829">
    <property type="term" value="C:cytosol"/>
    <property type="evidence" value="ECO:0007669"/>
    <property type="project" value="TreeGrafter"/>
</dbReference>
<dbReference type="Proteomes" id="UP000529637">
    <property type="component" value="Unassembled WGS sequence"/>
</dbReference>
<keyword evidence="2" id="KW-0012">Acyltransferase</keyword>
<dbReference type="Pfam" id="PF00698">
    <property type="entry name" value="Acyl_transf_1"/>
    <property type="match status" value="1"/>
</dbReference>
<dbReference type="PANTHER" id="PTHR42681:SF6">
    <property type="entry name" value="BLL0263 PROTEIN"/>
    <property type="match status" value="1"/>
</dbReference>
<comment type="caution">
    <text evidence="2">The sequence shown here is derived from an EMBL/GenBank/DDBJ whole genome shotgun (WGS) entry which is preliminary data.</text>
</comment>
<dbReference type="GO" id="GO:0004314">
    <property type="term" value="F:[acyl-carrier-protein] S-malonyltransferase activity"/>
    <property type="evidence" value="ECO:0007669"/>
    <property type="project" value="TreeGrafter"/>
</dbReference>
<protein>
    <submittedName>
        <fullName evidence="2">Acyltransferase domain-containing protein</fullName>
    </submittedName>
</protein>
<dbReference type="RefSeq" id="WP_176069274.1">
    <property type="nucleotide sequence ID" value="NZ_JABWMJ010000005.1"/>
</dbReference>
<organism evidence="2 3">
    <name type="scientific">Piscinibacter koreensis</name>
    <dbReference type="NCBI Taxonomy" id="2742824"/>
    <lineage>
        <taxon>Bacteria</taxon>
        <taxon>Pseudomonadati</taxon>
        <taxon>Pseudomonadota</taxon>
        <taxon>Betaproteobacteria</taxon>
        <taxon>Burkholderiales</taxon>
        <taxon>Sphaerotilaceae</taxon>
        <taxon>Piscinibacter</taxon>
    </lineage>
</organism>
<dbReference type="InterPro" id="IPR016035">
    <property type="entry name" value="Acyl_Trfase/lysoPLipase"/>
</dbReference>
<reference evidence="2 3" key="1">
    <citation type="submission" date="2020-06" db="EMBL/GenBank/DDBJ databases">
        <title>Schlegella sp. ID0723 isolated from air conditioner.</title>
        <authorList>
            <person name="Kim D.Y."/>
            <person name="Kim D.-U."/>
        </authorList>
    </citation>
    <scope>NUCLEOTIDE SEQUENCE [LARGE SCALE GENOMIC DNA]</scope>
    <source>
        <strain evidence="2 3">ID0723</strain>
    </source>
</reference>
<evidence type="ECO:0000313" key="3">
    <source>
        <dbReference type="Proteomes" id="UP000529637"/>
    </source>
</evidence>
<evidence type="ECO:0000313" key="2">
    <source>
        <dbReference type="EMBL" id="NUZ06413.1"/>
    </source>
</evidence>
<feature type="domain" description="Malonyl-CoA:ACP transacylase (MAT)" evidence="1">
    <location>
        <begin position="6"/>
        <end position="303"/>
    </location>
</feature>
<accession>A0A7Y6NNF5</accession>
<name>A0A7Y6NNF5_9BURK</name>
<dbReference type="SMART" id="SM00827">
    <property type="entry name" value="PKS_AT"/>
    <property type="match status" value="1"/>
</dbReference>
<dbReference type="Gene3D" id="3.30.70.250">
    <property type="entry name" value="Malonyl-CoA ACP transacylase, ACP-binding"/>
    <property type="match status" value="1"/>
</dbReference>
<dbReference type="GO" id="GO:0006633">
    <property type="term" value="P:fatty acid biosynthetic process"/>
    <property type="evidence" value="ECO:0007669"/>
    <property type="project" value="TreeGrafter"/>
</dbReference>
<dbReference type="InterPro" id="IPR001227">
    <property type="entry name" value="Ac_transferase_dom_sf"/>
</dbReference>
<dbReference type="InterPro" id="IPR014043">
    <property type="entry name" value="Acyl_transferase_dom"/>
</dbReference>
<dbReference type="InterPro" id="IPR050858">
    <property type="entry name" value="Mal-CoA-ACP_Trans/PKS_FabD"/>
</dbReference>
<sequence>MSLGLLFPGQGSQHADMLRWLRHSPGAAESLVRLEHALGSGWVDRLADAGWMTRNIVAQPLVTGLALAAWSALRPLVPAPAAIAGYSVGELAAFAAAGVFDDAAALHLAATRAALMDACLGVHATGLLSIAAAPAGLIEALCARHQLAVAIRIDIDRAVLGGGVAALDAAEADADAHGASPVRLPIGVASHTPWLAGAVSPWSDALAAVPFDRPRAALICNASGGALHRVDALRRALAEQIATAVEWGRCMESMAERRVRCVLEVGPGSALARIWNARHPQIPARSVDEFQSAEAAAGWVRSTLAAAG</sequence>
<keyword evidence="3" id="KW-1185">Reference proteome</keyword>
<evidence type="ECO:0000259" key="1">
    <source>
        <dbReference type="SMART" id="SM00827"/>
    </source>
</evidence>